<dbReference type="NCBIfam" id="TIGR02887">
    <property type="entry name" value="spore_ger_x_C"/>
    <property type="match status" value="1"/>
</dbReference>
<evidence type="ECO:0000259" key="9">
    <source>
        <dbReference type="Pfam" id="PF25198"/>
    </source>
</evidence>
<comment type="caution">
    <text evidence="10">The sequence shown here is derived from an EMBL/GenBank/DDBJ whole genome shotgun (WGS) entry which is preliminary data.</text>
</comment>
<evidence type="ECO:0000313" key="11">
    <source>
        <dbReference type="Proteomes" id="UP000435177"/>
    </source>
</evidence>
<dbReference type="Gene3D" id="3.30.300.210">
    <property type="entry name" value="Nutrient germinant receptor protein C, domain 3"/>
    <property type="match status" value="1"/>
</dbReference>
<dbReference type="InterPro" id="IPR057336">
    <property type="entry name" value="GerAC_N"/>
</dbReference>
<comment type="subcellular location">
    <subcellularLocation>
        <location evidence="1">Membrane</location>
        <topology evidence="1">Lipid-anchor</topology>
    </subcellularLocation>
</comment>
<dbReference type="InterPro" id="IPR046953">
    <property type="entry name" value="Spore_GerAC-like_C"/>
</dbReference>
<organism evidence="10 11">
    <name type="scientific">Paenibacillus campinasensis</name>
    <dbReference type="NCBI Taxonomy" id="66347"/>
    <lineage>
        <taxon>Bacteria</taxon>
        <taxon>Bacillati</taxon>
        <taxon>Bacillota</taxon>
        <taxon>Bacilli</taxon>
        <taxon>Bacillales</taxon>
        <taxon>Paenibacillaceae</taxon>
        <taxon>Paenibacillus</taxon>
    </lineage>
</organism>
<name>A0ABW9T2S7_9BACL</name>
<comment type="similarity">
    <text evidence="2">Belongs to the GerABKC lipoprotein family.</text>
</comment>
<keyword evidence="4" id="KW-0732">Signal</keyword>
<evidence type="ECO:0000256" key="2">
    <source>
        <dbReference type="ARBA" id="ARBA00007886"/>
    </source>
</evidence>
<accession>A0ABW9T2S7</accession>
<evidence type="ECO:0000256" key="7">
    <source>
        <dbReference type="ARBA" id="ARBA00023288"/>
    </source>
</evidence>
<protein>
    <submittedName>
        <fullName evidence="10">Ger(X)C family spore germination protein</fullName>
    </submittedName>
</protein>
<reference evidence="10 11" key="1">
    <citation type="submission" date="2019-11" db="EMBL/GenBank/DDBJ databases">
        <title>Draft genome sequences of five Paenibacillus species of dairy origin.</title>
        <authorList>
            <person name="Olajide A.M."/>
            <person name="Chen S."/>
            <person name="Lapointe G."/>
        </authorList>
    </citation>
    <scope>NUCLEOTIDE SEQUENCE [LARGE SCALE GENOMIC DNA]</scope>
    <source>
        <strain evidence="10 11">3CS1</strain>
    </source>
</reference>
<dbReference type="InterPro" id="IPR038501">
    <property type="entry name" value="Spore_GerAC_C_sf"/>
</dbReference>
<evidence type="ECO:0000313" key="10">
    <source>
        <dbReference type="EMBL" id="MUG67585.1"/>
    </source>
</evidence>
<dbReference type="Proteomes" id="UP000435177">
    <property type="component" value="Unassembled WGS sequence"/>
</dbReference>
<feature type="domain" description="Spore germination GerAC-like C-terminal" evidence="8">
    <location>
        <begin position="206"/>
        <end position="362"/>
    </location>
</feature>
<evidence type="ECO:0000259" key="8">
    <source>
        <dbReference type="Pfam" id="PF05504"/>
    </source>
</evidence>
<dbReference type="PANTHER" id="PTHR35789">
    <property type="entry name" value="SPORE GERMINATION PROTEIN B3"/>
    <property type="match status" value="1"/>
</dbReference>
<evidence type="ECO:0000256" key="3">
    <source>
        <dbReference type="ARBA" id="ARBA00022544"/>
    </source>
</evidence>
<feature type="domain" description="Spore germination protein N-terminal" evidence="9">
    <location>
        <begin position="25"/>
        <end position="195"/>
    </location>
</feature>
<dbReference type="PROSITE" id="PS51257">
    <property type="entry name" value="PROKAR_LIPOPROTEIN"/>
    <property type="match status" value="1"/>
</dbReference>
<proteinExistence type="inferred from homology"/>
<evidence type="ECO:0000256" key="5">
    <source>
        <dbReference type="ARBA" id="ARBA00023136"/>
    </source>
</evidence>
<sequence length="368" mass="42283">MRVLKVSLTFMLFISILILSGCGFRDIDLRLFVVSIGIDVSEKGPHMQKYSFKMAIPTGDPKSGEVKSITITQESESIAEAIREVKSKVDKELDFGHCRAVLYGEAYARKSIRSIQEWTVRRRDIQLLMFPALAVPTAEAVMKIQPPTERIAGNALVLALSEDGTESPFITRTFAFDLNRRMAEIGEDPVIPVIAIEKNVLNIDRVALMDKEKVKLILNRDETRLYNMLDQRDVRTNFRTVLEGEIMEMNVDLSRARYRIVEDGEGQGEIRYNIRLSGTLEEKQATEPMNYQRHQEIEQAISKEFSKNVTRLLQKIQKSGLDPLGFGLRYAGTHWNNDTEMDQWGRLYPRIKFKVNVRTVIKSNFYKR</sequence>
<gene>
    <name evidence="10" type="ORF">GNP94_16470</name>
</gene>
<dbReference type="RefSeq" id="WP_155618512.1">
    <property type="nucleotide sequence ID" value="NZ_WOAA01000015.1"/>
</dbReference>
<evidence type="ECO:0000256" key="4">
    <source>
        <dbReference type="ARBA" id="ARBA00022729"/>
    </source>
</evidence>
<dbReference type="Pfam" id="PF05504">
    <property type="entry name" value="Spore_GerAC"/>
    <property type="match status" value="1"/>
</dbReference>
<dbReference type="InterPro" id="IPR008844">
    <property type="entry name" value="Spore_GerAC-like"/>
</dbReference>
<evidence type="ECO:0000256" key="1">
    <source>
        <dbReference type="ARBA" id="ARBA00004635"/>
    </source>
</evidence>
<dbReference type="Pfam" id="PF25198">
    <property type="entry name" value="Spore_GerAC_N"/>
    <property type="match status" value="1"/>
</dbReference>
<keyword evidence="11" id="KW-1185">Reference proteome</keyword>
<dbReference type="EMBL" id="WOAA01000015">
    <property type="protein sequence ID" value="MUG67585.1"/>
    <property type="molecule type" value="Genomic_DNA"/>
</dbReference>
<keyword evidence="3" id="KW-0309">Germination</keyword>
<keyword evidence="5" id="KW-0472">Membrane</keyword>
<keyword evidence="7" id="KW-0449">Lipoprotein</keyword>
<keyword evidence="6" id="KW-0564">Palmitate</keyword>
<evidence type="ECO:0000256" key="6">
    <source>
        <dbReference type="ARBA" id="ARBA00023139"/>
    </source>
</evidence>
<dbReference type="PANTHER" id="PTHR35789:SF1">
    <property type="entry name" value="SPORE GERMINATION PROTEIN B3"/>
    <property type="match status" value="1"/>
</dbReference>